<keyword evidence="2" id="KW-0762">Sugar transport</keyword>
<dbReference type="Gene3D" id="1.20.58.80">
    <property type="entry name" value="Phosphotransferase system, lactose/cellobiose-type IIA subunit"/>
    <property type="match status" value="1"/>
</dbReference>
<dbReference type="RefSeq" id="WP_118325296.1">
    <property type="nucleotide sequence ID" value="NZ_DAWEIE010000022.1"/>
</dbReference>
<dbReference type="GO" id="GO:0016740">
    <property type="term" value="F:transferase activity"/>
    <property type="evidence" value="ECO:0007669"/>
    <property type="project" value="UniProtKB-KW"/>
</dbReference>
<keyword evidence="4" id="KW-0598">Phosphotransferase system</keyword>
<dbReference type="GO" id="GO:0046872">
    <property type="term" value="F:metal ion binding"/>
    <property type="evidence" value="ECO:0007669"/>
    <property type="project" value="UniProtKB-KW"/>
</dbReference>
<evidence type="ECO:0000256" key="5">
    <source>
        <dbReference type="PIRSR" id="PIRSR000699-1"/>
    </source>
</evidence>
<keyword evidence="6" id="KW-0460">Magnesium</keyword>
<proteinExistence type="predicted"/>
<dbReference type="PANTHER" id="PTHR34382:SF7">
    <property type="entry name" value="PTS SYSTEM N,N'-DIACETYLCHITOBIOSE-SPECIFIC EIIA COMPONENT"/>
    <property type="match status" value="1"/>
</dbReference>
<accession>A0A395W9F0</accession>
<keyword evidence="3" id="KW-0808">Transferase</keyword>
<comment type="cofactor">
    <cofactor evidence="6">
        <name>Mg(2+)</name>
        <dbReference type="ChEBI" id="CHEBI:18420"/>
    </cofactor>
    <text evidence="6">Binds 1 Mg(2+) ion per trimer.</text>
</comment>
<gene>
    <name evidence="8" type="ORF">DWW32_07380</name>
</gene>
<evidence type="ECO:0000256" key="1">
    <source>
        <dbReference type="ARBA" id="ARBA00022448"/>
    </source>
</evidence>
<dbReference type="GO" id="GO:0009401">
    <property type="term" value="P:phosphoenolpyruvate-dependent sugar phosphotransferase system"/>
    <property type="evidence" value="ECO:0007669"/>
    <property type="project" value="UniProtKB-KW"/>
</dbReference>
<protein>
    <submittedName>
        <fullName evidence="8">PTS lactose/cellobiose transporter subunit IIA</fullName>
    </submittedName>
</protein>
<feature type="active site" description="Tele-phosphohistidine intermediate" evidence="5">
    <location>
        <position position="78"/>
    </location>
</feature>
<dbReference type="PIRSF" id="PIRSF000699">
    <property type="entry name" value="PTS_IILac_III"/>
    <property type="match status" value="1"/>
</dbReference>
<dbReference type="Pfam" id="PF02255">
    <property type="entry name" value="PTS_IIA"/>
    <property type="match status" value="1"/>
</dbReference>
<feature type="modified residue" description="Phosphohistidine; by HPr" evidence="7">
    <location>
        <position position="78"/>
    </location>
</feature>
<keyword evidence="6" id="KW-0479">Metal-binding</keyword>
<evidence type="ECO:0000313" key="8">
    <source>
        <dbReference type="EMBL" id="RGU90999.1"/>
    </source>
</evidence>
<comment type="caution">
    <text evidence="8">The sequence shown here is derived from an EMBL/GenBank/DDBJ whole genome shotgun (WGS) entry which is preliminary data.</text>
</comment>
<reference evidence="8 9" key="1">
    <citation type="submission" date="2018-08" db="EMBL/GenBank/DDBJ databases">
        <title>A genome reference for cultivated species of the human gut microbiota.</title>
        <authorList>
            <person name="Zou Y."/>
            <person name="Xue W."/>
            <person name="Luo G."/>
        </authorList>
    </citation>
    <scope>NUCLEOTIDE SEQUENCE [LARGE SCALE GENOMIC DNA]</scope>
    <source>
        <strain evidence="8 9">AF15-20</strain>
    </source>
</reference>
<dbReference type="GeneID" id="66579698"/>
<evidence type="ECO:0000256" key="2">
    <source>
        <dbReference type="ARBA" id="ARBA00022597"/>
    </source>
</evidence>
<sequence>MNETEQRILMMISSAGESKAKAFEALKKVKESKYEEARALLKEAQEIDLEAHKVQTELITKEMTNAEDKPEMSLLMVHAQDHYMTSQLSRDLIEELIDVFEAKEKEGK</sequence>
<evidence type="ECO:0000256" key="6">
    <source>
        <dbReference type="PIRSR" id="PIRSR000699-2"/>
    </source>
</evidence>
<organism evidence="8 9">
    <name type="scientific">Holdemanella biformis</name>
    <dbReference type="NCBI Taxonomy" id="1735"/>
    <lineage>
        <taxon>Bacteria</taxon>
        <taxon>Bacillati</taxon>
        <taxon>Bacillota</taxon>
        <taxon>Erysipelotrichia</taxon>
        <taxon>Erysipelotrichales</taxon>
        <taxon>Erysipelotrichaceae</taxon>
        <taxon>Holdemanella</taxon>
    </lineage>
</organism>
<dbReference type="InterPro" id="IPR036542">
    <property type="entry name" value="PTS_IIA_lac/cel_sf"/>
</dbReference>
<dbReference type="SUPFAM" id="SSF46973">
    <property type="entry name" value="Enzyme IIa from lactose specific PTS, IIa-lac"/>
    <property type="match status" value="1"/>
</dbReference>
<dbReference type="PANTHER" id="PTHR34382">
    <property type="entry name" value="PTS SYSTEM N,N'-DIACETYLCHITOBIOSE-SPECIFIC EIIA COMPONENT"/>
    <property type="match status" value="1"/>
</dbReference>
<evidence type="ECO:0000256" key="7">
    <source>
        <dbReference type="PROSITE-ProRule" id="PRU00418"/>
    </source>
</evidence>
<evidence type="ECO:0000313" key="9">
    <source>
        <dbReference type="Proteomes" id="UP000265489"/>
    </source>
</evidence>
<feature type="binding site" evidence="6">
    <location>
        <position position="81"/>
    </location>
    <ligand>
        <name>Mg(2+)</name>
        <dbReference type="ChEBI" id="CHEBI:18420"/>
        <note>ligand shared between all trimeric partners</note>
    </ligand>
</feature>
<dbReference type="EMBL" id="QRYQ01000013">
    <property type="protein sequence ID" value="RGU90999.1"/>
    <property type="molecule type" value="Genomic_DNA"/>
</dbReference>
<keyword evidence="1" id="KW-0813">Transport</keyword>
<name>A0A395W9F0_9FIRM</name>
<dbReference type="Proteomes" id="UP000265489">
    <property type="component" value="Unassembled WGS sequence"/>
</dbReference>
<dbReference type="AlphaFoldDB" id="A0A395W9F0"/>
<evidence type="ECO:0000256" key="3">
    <source>
        <dbReference type="ARBA" id="ARBA00022679"/>
    </source>
</evidence>
<dbReference type="PROSITE" id="PS51095">
    <property type="entry name" value="PTS_EIIA_TYPE_3"/>
    <property type="match status" value="1"/>
</dbReference>
<evidence type="ECO:0000256" key="4">
    <source>
        <dbReference type="ARBA" id="ARBA00022683"/>
    </source>
</evidence>
<dbReference type="InterPro" id="IPR003188">
    <property type="entry name" value="PTS_IIA_lac/cel"/>
</dbReference>